<feature type="region of interest" description="Disordered" evidence="1">
    <location>
        <begin position="339"/>
        <end position="407"/>
    </location>
</feature>
<organism evidence="2 3">
    <name type="scientific">Coccomyxa subellipsoidea (strain C-169)</name>
    <name type="common">Green microalga</name>
    <dbReference type="NCBI Taxonomy" id="574566"/>
    <lineage>
        <taxon>Eukaryota</taxon>
        <taxon>Viridiplantae</taxon>
        <taxon>Chlorophyta</taxon>
        <taxon>core chlorophytes</taxon>
        <taxon>Trebouxiophyceae</taxon>
        <taxon>Trebouxiophyceae incertae sedis</taxon>
        <taxon>Coccomyxaceae</taxon>
        <taxon>Coccomyxa</taxon>
        <taxon>Coccomyxa subellipsoidea</taxon>
    </lineage>
</organism>
<feature type="region of interest" description="Disordered" evidence="1">
    <location>
        <begin position="63"/>
        <end position="84"/>
    </location>
</feature>
<keyword evidence="3" id="KW-1185">Reference proteome</keyword>
<reference evidence="2 3" key="1">
    <citation type="journal article" date="2012" name="Genome Biol.">
        <title>The genome of the polar eukaryotic microalga coccomyxa subellipsoidea reveals traits of cold adaptation.</title>
        <authorList>
            <person name="Blanc G."/>
            <person name="Agarkova I."/>
            <person name="Grimwood J."/>
            <person name="Kuo A."/>
            <person name="Brueggeman A."/>
            <person name="Dunigan D."/>
            <person name="Gurnon J."/>
            <person name="Ladunga I."/>
            <person name="Lindquist E."/>
            <person name="Lucas S."/>
            <person name="Pangilinan J."/>
            <person name="Proschold T."/>
            <person name="Salamov A."/>
            <person name="Schmutz J."/>
            <person name="Weeks D."/>
            <person name="Yamada T."/>
            <person name="Claverie J.M."/>
            <person name="Grigoriev I."/>
            <person name="Van Etten J."/>
            <person name="Lomsadze A."/>
            <person name="Borodovsky M."/>
        </authorList>
    </citation>
    <scope>NUCLEOTIDE SEQUENCE [LARGE SCALE GENOMIC DNA]</scope>
    <source>
        <strain evidence="2 3">C-169</strain>
    </source>
</reference>
<sequence length="407" mass="46897">MGTEESQRASSSNSASSNRSRSSSLATSYVPPQSMFKNARGLDRILASASQQRLRQLRKVHQMRRQAEKHLALHRAQEEKEEKDRLRQVAQDALCRKARAERQLQEALVEQRRRDAAAKAETLAEEQRLRLLEKEKLAEANRIEAEEKRQAAEMQRKLEEIEREEERQEARRRAEADIRLKVDYYERKAEVSEAVLRHRQLEAELHRKAQIEEARERAEIAKQRLLMKMRRDEEHMAELERRVMEKMARADIIEAQRQSIDKEMQRARKDIATQEAWLKARIFPSPSSEPPSSVIAGLERLERTGKVEMTPELTELERDGLLKATSFDSTRLLLQFPSPLSVGAHRTPRSKEPKGHSSAPVKSQQALFRTPRNAPDTGLANSKRIPSISKSGGSYARNATQRQQIQV</sequence>
<evidence type="ECO:0000313" key="3">
    <source>
        <dbReference type="Proteomes" id="UP000007264"/>
    </source>
</evidence>
<feature type="compositionally biased region" description="Basic and acidic residues" evidence="1">
    <location>
        <begin position="65"/>
        <end position="84"/>
    </location>
</feature>
<dbReference type="OrthoDB" id="10440395at2759"/>
<comment type="caution">
    <text evidence="2">The sequence shown here is derived from an EMBL/GenBank/DDBJ whole genome shotgun (WGS) entry which is preliminary data.</text>
</comment>
<evidence type="ECO:0000256" key="1">
    <source>
        <dbReference type="SAM" id="MobiDB-lite"/>
    </source>
</evidence>
<evidence type="ECO:0000313" key="2">
    <source>
        <dbReference type="EMBL" id="EIE27316.1"/>
    </source>
</evidence>
<dbReference type="RefSeq" id="XP_005651860.1">
    <property type="nucleotide sequence ID" value="XM_005651803.1"/>
</dbReference>
<feature type="compositionally biased region" description="Polar residues" evidence="1">
    <location>
        <begin position="388"/>
        <end position="407"/>
    </location>
</feature>
<dbReference type="AlphaFoldDB" id="I0Z9J7"/>
<dbReference type="Proteomes" id="UP000007264">
    <property type="component" value="Unassembled WGS sequence"/>
</dbReference>
<feature type="region of interest" description="Disordered" evidence="1">
    <location>
        <begin position="1"/>
        <end position="34"/>
    </location>
</feature>
<dbReference type="KEGG" id="csl:COCSUDRAFT_64171"/>
<dbReference type="EMBL" id="AGSI01000001">
    <property type="protein sequence ID" value="EIE27316.1"/>
    <property type="molecule type" value="Genomic_DNA"/>
</dbReference>
<protein>
    <submittedName>
        <fullName evidence="2">Uncharacterized protein</fullName>
    </submittedName>
</protein>
<proteinExistence type="predicted"/>
<accession>I0Z9J7</accession>
<dbReference type="GeneID" id="17045331"/>
<gene>
    <name evidence="2" type="ORF">COCSUDRAFT_64171</name>
</gene>
<feature type="compositionally biased region" description="Low complexity" evidence="1">
    <location>
        <begin position="8"/>
        <end position="24"/>
    </location>
</feature>
<name>I0Z9J7_COCSC</name>